<dbReference type="EMBL" id="BAAAQN010000022">
    <property type="protein sequence ID" value="GAA2035376.1"/>
    <property type="molecule type" value="Genomic_DNA"/>
</dbReference>
<feature type="region of interest" description="Disordered" evidence="1">
    <location>
        <begin position="123"/>
        <end position="151"/>
    </location>
</feature>
<keyword evidence="3" id="KW-1185">Reference proteome</keyword>
<protein>
    <submittedName>
        <fullName evidence="2">Uncharacterized protein</fullName>
    </submittedName>
</protein>
<proteinExistence type="predicted"/>
<evidence type="ECO:0000313" key="3">
    <source>
        <dbReference type="Proteomes" id="UP001500751"/>
    </source>
</evidence>
<dbReference type="RefSeq" id="WP_344667158.1">
    <property type="nucleotide sequence ID" value="NZ_BAAAQN010000022.1"/>
</dbReference>
<evidence type="ECO:0000256" key="1">
    <source>
        <dbReference type="SAM" id="MobiDB-lite"/>
    </source>
</evidence>
<sequence>MRITLSPGEVSDFDRQAAMAADLSAFLARHRPGSPTPVPPVPYQINRWAISVRLEPDDVDYIGEDLFGTPCRSRAQVVAAWAAALGVPVVKHRWRDGRLELAVGADIGKPRRDGTPRTAIGIRTMISPGDDGWIPPGQDPTERDLTAAHHA</sequence>
<accession>A0ABN2UEN0</accession>
<organism evidence="2 3">
    <name type="scientific">Catenulispora yoronensis</name>
    <dbReference type="NCBI Taxonomy" id="450799"/>
    <lineage>
        <taxon>Bacteria</taxon>
        <taxon>Bacillati</taxon>
        <taxon>Actinomycetota</taxon>
        <taxon>Actinomycetes</taxon>
        <taxon>Catenulisporales</taxon>
        <taxon>Catenulisporaceae</taxon>
        <taxon>Catenulispora</taxon>
    </lineage>
</organism>
<gene>
    <name evidence="2" type="ORF">GCM10009839_40090</name>
</gene>
<name>A0ABN2UEN0_9ACTN</name>
<feature type="compositionally biased region" description="Basic and acidic residues" evidence="1">
    <location>
        <begin position="140"/>
        <end position="151"/>
    </location>
</feature>
<dbReference type="Proteomes" id="UP001500751">
    <property type="component" value="Unassembled WGS sequence"/>
</dbReference>
<comment type="caution">
    <text evidence="2">The sequence shown here is derived from an EMBL/GenBank/DDBJ whole genome shotgun (WGS) entry which is preliminary data.</text>
</comment>
<reference evidence="2 3" key="1">
    <citation type="journal article" date="2019" name="Int. J. Syst. Evol. Microbiol.">
        <title>The Global Catalogue of Microorganisms (GCM) 10K type strain sequencing project: providing services to taxonomists for standard genome sequencing and annotation.</title>
        <authorList>
            <consortium name="The Broad Institute Genomics Platform"/>
            <consortium name="The Broad Institute Genome Sequencing Center for Infectious Disease"/>
            <person name="Wu L."/>
            <person name="Ma J."/>
        </authorList>
    </citation>
    <scope>NUCLEOTIDE SEQUENCE [LARGE SCALE GENOMIC DNA]</scope>
    <source>
        <strain evidence="2 3">JCM 16014</strain>
    </source>
</reference>
<evidence type="ECO:0000313" key="2">
    <source>
        <dbReference type="EMBL" id="GAA2035376.1"/>
    </source>
</evidence>